<name>A0A8B7N7S8_HYAAZ</name>
<keyword evidence="2" id="KW-1185">Reference proteome</keyword>
<organism evidence="2 3">
    <name type="scientific">Hyalella azteca</name>
    <name type="common">Amphipod</name>
    <dbReference type="NCBI Taxonomy" id="294128"/>
    <lineage>
        <taxon>Eukaryota</taxon>
        <taxon>Metazoa</taxon>
        <taxon>Ecdysozoa</taxon>
        <taxon>Arthropoda</taxon>
        <taxon>Crustacea</taxon>
        <taxon>Multicrustacea</taxon>
        <taxon>Malacostraca</taxon>
        <taxon>Eumalacostraca</taxon>
        <taxon>Peracarida</taxon>
        <taxon>Amphipoda</taxon>
        <taxon>Senticaudata</taxon>
        <taxon>Talitrida</taxon>
        <taxon>Talitroidea</taxon>
        <taxon>Hyalellidae</taxon>
        <taxon>Hyalella</taxon>
    </lineage>
</organism>
<protein>
    <submittedName>
        <fullName evidence="3">Uncharacterized protein LOC108667207</fullName>
    </submittedName>
</protein>
<accession>A0A8B7N7S8</accession>
<dbReference type="RefSeq" id="XP_018009690.1">
    <property type="nucleotide sequence ID" value="XM_018154201.2"/>
</dbReference>
<dbReference type="GeneID" id="108667207"/>
<dbReference type="KEGG" id="hazt:108667207"/>
<proteinExistence type="predicted"/>
<feature type="region of interest" description="Disordered" evidence="1">
    <location>
        <begin position="205"/>
        <end position="226"/>
    </location>
</feature>
<sequence>MEGTNSMEAELSKNIEAKLATFVRGIMFIGHGETALQVFGWLVAYAKFHKIPNPSYKGEISTSTEDRDPIWSPTPEWFKDFMIRNFSGKMTMKSNVRPEAEVPEWLKDFLRRNSSQEQVGTSKISNEDAQELLQPPAPLDGNGVPRKGRWVWSEEKDDQQKIISDCQSLTSKIMVDDKKRQRVDIDAVVVTQEILAKAEEILDPQTSGVEKESKKRKILNNESDSD</sequence>
<evidence type="ECO:0000256" key="1">
    <source>
        <dbReference type="SAM" id="MobiDB-lite"/>
    </source>
</evidence>
<dbReference type="AlphaFoldDB" id="A0A8B7N7S8"/>
<gene>
    <name evidence="3" type="primary">LOC108667207</name>
</gene>
<evidence type="ECO:0000313" key="2">
    <source>
        <dbReference type="Proteomes" id="UP000694843"/>
    </source>
</evidence>
<evidence type="ECO:0000313" key="3">
    <source>
        <dbReference type="RefSeq" id="XP_018009690.1"/>
    </source>
</evidence>
<dbReference type="Proteomes" id="UP000694843">
    <property type="component" value="Unplaced"/>
</dbReference>
<reference evidence="3" key="1">
    <citation type="submission" date="2025-08" db="UniProtKB">
        <authorList>
            <consortium name="RefSeq"/>
        </authorList>
    </citation>
    <scope>IDENTIFICATION</scope>
    <source>
        <tissue evidence="3">Whole organism</tissue>
    </source>
</reference>